<reference evidence="12 13" key="1">
    <citation type="submission" date="2016-02" db="EMBL/GenBank/DDBJ databases">
        <title>Comparative genomic and transcriptomic foundation for Pichia pastoris.</title>
        <authorList>
            <person name="Love K.R."/>
            <person name="Shah K.A."/>
            <person name="Whittaker C.A."/>
            <person name="Wu J."/>
            <person name="Bartlett M.C."/>
            <person name="Ma D."/>
            <person name="Leeson R.L."/>
            <person name="Priest M."/>
            <person name="Young S.K."/>
            <person name="Love J.C."/>
        </authorList>
    </citation>
    <scope>NUCLEOTIDE SEQUENCE [LARGE SCALE GENOMIC DNA]</scope>
    <source>
        <strain evidence="12 13">ATCC 28485</strain>
    </source>
</reference>
<dbReference type="EMBL" id="CP014585">
    <property type="protein sequence ID" value="ANZ75134.1"/>
    <property type="molecule type" value="Genomic_DNA"/>
</dbReference>
<protein>
    <recommendedName>
        <fullName evidence="1">non-specific serine/threonine protein kinase</fullName>
        <ecNumber evidence="1">2.7.11.1</ecNumber>
    </recommendedName>
</protein>
<dbReference type="AlphaFoldDB" id="A0A1B2JAR2"/>
<evidence type="ECO:0000256" key="6">
    <source>
        <dbReference type="ARBA" id="ARBA00022840"/>
    </source>
</evidence>
<dbReference type="GO" id="GO:0004674">
    <property type="term" value="F:protein serine/threonine kinase activity"/>
    <property type="evidence" value="ECO:0007669"/>
    <property type="project" value="UniProtKB-KW"/>
</dbReference>
<evidence type="ECO:0000256" key="4">
    <source>
        <dbReference type="ARBA" id="ARBA00022741"/>
    </source>
</evidence>
<dbReference type="GO" id="GO:0030447">
    <property type="term" value="P:filamentous growth"/>
    <property type="evidence" value="ECO:0007669"/>
    <property type="project" value="UniProtKB-ARBA"/>
</dbReference>
<keyword evidence="13" id="KW-1185">Reference proteome</keyword>
<dbReference type="InterPro" id="IPR008271">
    <property type="entry name" value="Ser/Thr_kinase_AS"/>
</dbReference>
<dbReference type="PROSITE" id="PS00107">
    <property type="entry name" value="PROTEIN_KINASE_ATP"/>
    <property type="match status" value="1"/>
</dbReference>
<dbReference type="InterPro" id="IPR000719">
    <property type="entry name" value="Prot_kinase_dom"/>
</dbReference>
<comment type="catalytic activity">
    <reaction evidence="7">
        <text>L-threonyl-[protein] + ATP = O-phospho-L-threonyl-[protein] + ADP + H(+)</text>
        <dbReference type="Rhea" id="RHEA:46608"/>
        <dbReference type="Rhea" id="RHEA-COMP:11060"/>
        <dbReference type="Rhea" id="RHEA-COMP:11605"/>
        <dbReference type="ChEBI" id="CHEBI:15378"/>
        <dbReference type="ChEBI" id="CHEBI:30013"/>
        <dbReference type="ChEBI" id="CHEBI:30616"/>
        <dbReference type="ChEBI" id="CHEBI:61977"/>
        <dbReference type="ChEBI" id="CHEBI:456216"/>
        <dbReference type="EC" id="2.7.11.1"/>
    </reaction>
</comment>
<dbReference type="InterPro" id="IPR017441">
    <property type="entry name" value="Protein_kinase_ATP_BS"/>
</dbReference>
<dbReference type="Gene3D" id="1.10.510.10">
    <property type="entry name" value="Transferase(Phosphotransferase) domain 1"/>
    <property type="match status" value="1"/>
</dbReference>
<gene>
    <name evidence="12" type="primary">VHS1</name>
    <name evidence="12" type="ORF">ATY40_BA7502058</name>
</gene>
<comment type="similarity">
    <text evidence="10">Belongs to the protein kinase superfamily.</text>
</comment>
<dbReference type="Gene3D" id="3.30.200.20">
    <property type="entry name" value="Phosphorylase Kinase, domain 1"/>
    <property type="match status" value="1"/>
</dbReference>
<dbReference type="GO" id="GO:0005524">
    <property type="term" value="F:ATP binding"/>
    <property type="evidence" value="ECO:0007669"/>
    <property type="project" value="UniProtKB-UniRule"/>
</dbReference>
<name>A0A1B2JAR2_PICPA</name>
<evidence type="ECO:0000256" key="8">
    <source>
        <dbReference type="ARBA" id="ARBA00048679"/>
    </source>
</evidence>
<keyword evidence="3" id="KW-0808">Transferase</keyword>
<comment type="catalytic activity">
    <reaction evidence="8">
        <text>L-seryl-[protein] + ATP = O-phospho-L-seryl-[protein] + ADP + H(+)</text>
        <dbReference type="Rhea" id="RHEA:17989"/>
        <dbReference type="Rhea" id="RHEA-COMP:9863"/>
        <dbReference type="Rhea" id="RHEA-COMP:11604"/>
        <dbReference type="ChEBI" id="CHEBI:15378"/>
        <dbReference type="ChEBI" id="CHEBI:29999"/>
        <dbReference type="ChEBI" id="CHEBI:30616"/>
        <dbReference type="ChEBI" id="CHEBI:83421"/>
        <dbReference type="ChEBI" id="CHEBI:456216"/>
        <dbReference type="EC" id="2.7.11.1"/>
    </reaction>
</comment>
<evidence type="ECO:0000256" key="1">
    <source>
        <dbReference type="ARBA" id="ARBA00012513"/>
    </source>
</evidence>
<feature type="domain" description="Protein kinase" evidence="11">
    <location>
        <begin position="13"/>
        <end position="337"/>
    </location>
</feature>
<keyword evidence="4 9" id="KW-0547">Nucleotide-binding</keyword>
<evidence type="ECO:0000256" key="7">
    <source>
        <dbReference type="ARBA" id="ARBA00047899"/>
    </source>
</evidence>
<dbReference type="SUPFAM" id="SSF56112">
    <property type="entry name" value="Protein kinase-like (PK-like)"/>
    <property type="match status" value="1"/>
</dbReference>
<dbReference type="GO" id="GO:0007165">
    <property type="term" value="P:signal transduction"/>
    <property type="evidence" value="ECO:0007669"/>
    <property type="project" value="TreeGrafter"/>
</dbReference>
<evidence type="ECO:0000313" key="12">
    <source>
        <dbReference type="EMBL" id="ANZ75134.1"/>
    </source>
</evidence>
<organism evidence="12 13">
    <name type="scientific">Komagataella pastoris</name>
    <name type="common">Yeast</name>
    <name type="synonym">Pichia pastoris</name>
    <dbReference type="NCBI Taxonomy" id="4922"/>
    <lineage>
        <taxon>Eukaryota</taxon>
        <taxon>Fungi</taxon>
        <taxon>Dikarya</taxon>
        <taxon>Ascomycota</taxon>
        <taxon>Saccharomycotina</taxon>
        <taxon>Pichiomycetes</taxon>
        <taxon>Pichiales</taxon>
        <taxon>Pichiaceae</taxon>
        <taxon>Komagataella</taxon>
    </lineage>
</organism>
<keyword evidence="6 9" id="KW-0067">ATP-binding</keyword>
<evidence type="ECO:0000256" key="9">
    <source>
        <dbReference type="PROSITE-ProRule" id="PRU10141"/>
    </source>
</evidence>
<dbReference type="PROSITE" id="PS00108">
    <property type="entry name" value="PROTEIN_KINASE_ST"/>
    <property type="match status" value="1"/>
</dbReference>
<dbReference type="InterPro" id="IPR011009">
    <property type="entry name" value="Kinase-like_dom_sf"/>
</dbReference>
<evidence type="ECO:0000256" key="2">
    <source>
        <dbReference type="ARBA" id="ARBA00022527"/>
    </source>
</evidence>
<accession>A0A1B2JAR2</accession>
<dbReference type="OrthoDB" id="541276at2759"/>
<dbReference type="PANTHER" id="PTHR43895:SF32">
    <property type="entry name" value="SERINE_THREONINE-PROTEIN KINASE CHK1"/>
    <property type="match status" value="1"/>
</dbReference>
<evidence type="ECO:0000256" key="10">
    <source>
        <dbReference type="RuleBase" id="RU000304"/>
    </source>
</evidence>
<sequence>MSILTNVIVNNKYQLVKKVGSGSYGIVYSARHLSSNTNKLYAIKLILKDHPSMKKSKHKATKQKDTKYLIERFEQDLHDIALNNNGLISANLLDLELIKEKGHNCKILKEISIQLKVHKHPNILSIYRVYDNQIALIVVMDYYPEGDLFAAIVTKQLYKDDPKLIKDVFLQLIDALSYCHAQRVYHCDLKPENVLVANNGTKMILADFGLSLTSSFIDSNICLGSSFYMAPERIQNFNNGFDDLHNLTDKHGGIVKFPTSAGDVWSLIVILINFISIRNPWAKASLDDITFKSYLKDYKVLMKILPISKDCCKMLSRYLVLDPWKRGSLLQLRYEFLKLNHLSKEGPLSKSCGVDVSESMMCQIPVDHTMSLSDEDIQISQRTSSSSTLEIETEEPDPFLLKSEVSSICRWNLKYPYALYN</sequence>
<keyword evidence="5" id="KW-0418">Kinase</keyword>
<keyword evidence="2 10" id="KW-0723">Serine/threonine-protein kinase</keyword>
<evidence type="ECO:0000259" key="11">
    <source>
        <dbReference type="PROSITE" id="PS50011"/>
    </source>
</evidence>
<dbReference type="PANTHER" id="PTHR43895">
    <property type="entry name" value="CALCIUM/CALMODULIN-DEPENDENT PROTEIN KINASE KINASE-RELATED"/>
    <property type="match status" value="1"/>
</dbReference>
<evidence type="ECO:0000256" key="5">
    <source>
        <dbReference type="ARBA" id="ARBA00022777"/>
    </source>
</evidence>
<dbReference type="SMART" id="SM00220">
    <property type="entry name" value="S_TKc"/>
    <property type="match status" value="1"/>
</dbReference>
<dbReference type="PROSITE" id="PS50011">
    <property type="entry name" value="PROTEIN_KINASE_DOM"/>
    <property type="match status" value="1"/>
</dbReference>
<feature type="binding site" evidence="9">
    <location>
        <position position="48"/>
    </location>
    <ligand>
        <name>ATP</name>
        <dbReference type="ChEBI" id="CHEBI:30616"/>
    </ligand>
</feature>
<dbReference type="Pfam" id="PF00069">
    <property type="entry name" value="Pkinase"/>
    <property type="match status" value="1"/>
</dbReference>
<dbReference type="Proteomes" id="UP000094565">
    <property type="component" value="Chromosome 2"/>
</dbReference>
<evidence type="ECO:0000256" key="3">
    <source>
        <dbReference type="ARBA" id="ARBA00022679"/>
    </source>
</evidence>
<evidence type="ECO:0000313" key="13">
    <source>
        <dbReference type="Proteomes" id="UP000094565"/>
    </source>
</evidence>
<proteinExistence type="inferred from homology"/>
<dbReference type="EC" id="2.7.11.1" evidence="1"/>